<organism evidence="3 4">
    <name type="scientific">Sphaerosporella brunnea</name>
    <dbReference type="NCBI Taxonomy" id="1250544"/>
    <lineage>
        <taxon>Eukaryota</taxon>
        <taxon>Fungi</taxon>
        <taxon>Dikarya</taxon>
        <taxon>Ascomycota</taxon>
        <taxon>Pezizomycotina</taxon>
        <taxon>Pezizomycetes</taxon>
        <taxon>Pezizales</taxon>
        <taxon>Pyronemataceae</taxon>
        <taxon>Sphaerosporella</taxon>
    </lineage>
</organism>
<dbReference type="Proteomes" id="UP000326924">
    <property type="component" value="Unassembled WGS sequence"/>
</dbReference>
<feature type="domain" description="F-box" evidence="2">
    <location>
        <begin position="1"/>
        <end position="47"/>
    </location>
</feature>
<dbReference type="InterPro" id="IPR002110">
    <property type="entry name" value="Ankyrin_rpt"/>
</dbReference>
<evidence type="ECO:0000256" key="1">
    <source>
        <dbReference type="PROSITE-ProRule" id="PRU00023"/>
    </source>
</evidence>
<dbReference type="InParanoid" id="A0A5J5F949"/>
<sequence length="386" mass="42294">MSSINTLPTELLLELSEILPLASMRSLRAVNHRFCELLTSHYVSSLLAASKDTEVPALHYACKNGNLPLLHLLLRHGARVDERASYIEPDDEDRRPMMRPGIGIMRPGFGPTALHSCSWRNDASTAVEVARVLLEAGASVNARAPISGERPLHSAVIGNQSKELVALLLERGADVNATDNTGQTALHHCVSCKYHHLDNQLELARVLLRAGADIEAQVKCDRGHGVTPLELAIRGPAMWYFYEYDCPRLAADEVPRPRADMVKLLLECGADAEAKVCVAPPLLWQCISVYPTMHTFVIVKELLDAGAAVDAGCCETPLQECAGHLHCDLELVLAEAAELGPNLHALPEPEEDGKIWSWIVLEHMYRRALLATAMLLVERGAKVEAE</sequence>
<feature type="repeat" description="ANK" evidence="1">
    <location>
        <begin position="147"/>
        <end position="180"/>
    </location>
</feature>
<feature type="repeat" description="ANK" evidence="1">
    <location>
        <begin position="109"/>
        <end position="145"/>
    </location>
</feature>
<dbReference type="PANTHER" id="PTHR24118">
    <property type="entry name" value="POTE ANKYRIN DOMAIN"/>
    <property type="match status" value="1"/>
</dbReference>
<dbReference type="AlphaFoldDB" id="A0A5J5F949"/>
<evidence type="ECO:0000259" key="2">
    <source>
        <dbReference type="PROSITE" id="PS50181"/>
    </source>
</evidence>
<protein>
    <submittedName>
        <fullName evidence="3">Ankyrin repeat-containing domain protein</fullName>
    </submittedName>
</protein>
<reference evidence="3 4" key="1">
    <citation type="submission" date="2019-09" db="EMBL/GenBank/DDBJ databases">
        <title>Draft genome of the ectomycorrhizal ascomycete Sphaerosporella brunnea.</title>
        <authorList>
            <consortium name="DOE Joint Genome Institute"/>
            <person name="Benucci G.M."/>
            <person name="Marozzi G."/>
            <person name="Antonielli L."/>
            <person name="Sanchez S."/>
            <person name="Marco P."/>
            <person name="Wang X."/>
            <person name="Falini L.B."/>
            <person name="Barry K."/>
            <person name="Haridas S."/>
            <person name="Lipzen A."/>
            <person name="Labutti K."/>
            <person name="Grigoriev I.V."/>
            <person name="Murat C."/>
            <person name="Martin F."/>
            <person name="Albertini E."/>
            <person name="Donnini D."/>
            <person name="Bonito G."/>
        </authorList>
    </citation>
    <scope>NUCLEOTIDE SEQUENCE [LARGE SCALE GENOMIC DNA]</scope>
    <source>
        <strain evidence="3 4">Sb_GMNB300</strain>
    </source>
</reference>
<proteinExistence type="predicted"/>
<feature type="repeat" description="ANK" evidence="1">
    <location>
        <begin position="53"/>
        <end position="85"/>
    </location>
</feature>
<evidence type="ECO:0000313" key="3">
    <source>
        <dbReference type="EMBL" id="KAA8913469.1"/>
    </source>
</evidence>
<dbReference type="Pfam" id="PF12796">
    <property type="entry name" value="Ank_2"/>
    <property type="match status" value="1"/>
</dbReference>
<dbReference type="PROSITE" id="PS50181">
    <property type="entry name" value="FBOX"/>
    <property type="match status" value="1"/>
</dbReference>
<dbReference type="InterPro" id="IPR036770">
    <property type="entry name" value="Ankyrin_rpt-contain_sf"/>
</dbReference>
<dbReference type="SUPFAM" id="SSF48403">
    <property type="entry name" value="Ankyrin repeat"/>
    <property type="match status" value="1"/>
</dbReference>
<dbReference type="PANTHER" id="PTHR24118:SF100">
    <property type="entry name" value="FYVE-TYPE DOMAIN-CONTAINING PROTEIN"/>
    <property type="match status" value="1"/>
</dbReference>
<dbReference type="PROSITE" id="PS50088">
    <property type="entry name" value="ANK_REPEAT"/>
    <property type="match status" value="3"/>
</dbReference>
<keyword evidence="4" id="KW-1185">Reference proteome</keyword>
<dbReference type="Gene3D" id="1.25.40.20">
    <property type="entry name" value="Ankyrin repeat-containing domain"/>
    <property type="match status" value="3"/>
</dbReference>
<gene>
    <name evidence="3" type="ORF">FN846DRAFT_902753</name>
</gene>
<dbReference type="OrthoDB" id="426293at2759"/>
<accession>A0A5J5F949</accession>
<dbReference type="SMART" id="SM00248">
    <property type="entry name" value="ANK"/>
    <property type="match status" value="5"/>
</dbReference>
<dbReference type="EMBL" id="VXIS01000014">
    <property type="protein sequence ID" value="KAA8913469.1"/>
    <property type="molecule type" value="Genomic_DNA"/>
</dbReference>
<dbReference type="Pfam" id="PF00023">
    <property type="entry name" value="Ank"/>
    <property type="match status" value="1"/>
</dbReference>
<dbReference type="InterPro" id="IPR001810">
    <property type="entry name" value="F-box_dom"/>
</dbReference>
<evidence type="ECO:0000313" key="4">
    <source>
        <dbReference type="Proteomes" id="UP000326924"/>
    </source>
</evidence>
<keyword evidence="1" id="KW-0040">ANK repeat</keyword>
<comment type="caution">
    <text evidence="3">The sequence shown here is derived from an EMBL/GenBank/DDBJ whole genome shotgun (WGS) entry which is preliminary data.</text>
</comment>
<name>A0A5J5F949_9PEZI</name>
<dbReference type="PROSITE" id="PS50297">
    <property type="entry name" value="ANK_REP_REGION"/>
    <property type="match status" value="2"/>
</dbReference>